<proteinExistence type="inferred from homology"/>
<dbReference type="InterPro" id="IPR002942">
    <property type="entry name" value="S4_RNA-bd"/>
</dbReference>
<dbReference type="PANTHER" id="PTHR11831">
    <property type="entry name" value="30S 40S RIBOSOMAL PROTEIN"/>
    <property type="match status" value="1"/>
</dbReference>
<dbReference type="EMBL" id="MHMG01000004">
    <property type="protein sequence ID" value="OGZ23948.1"/>
    <property type="molecule type" value="Genomic_DNA"/>
</dbReference>
<dbReference type="PROSITE" id="PS50889">
    <property type="entry name" value="S4"/>
    <property type="match status" value="1"/>
</dbReference>
<dbReference type="InterPro" id="IPR018079">
    <property type="entry name" value="Ribosomal_uS4_CS"/>
</dbReference>
<dbReference type="HAMAP" id="MF_01306_B">
    <property type="entry name" value="Ribosomal_uS4_B"/>
    <property type="match status" value="1"/>
</dbReference>
<keyword evidence="5 7" id="KW-0687">Ribonucleoprotein</keyword>
<name>A0A1G2EFI2_9BACT</name>
<dbReference type="InterPro" id="IPR036986">
    <property type="entry name" value="S4_RNA-bd_sf"/>
</dbReference>
<dbReference type="AlphaFoldDB" id="A0A1G2EFI2"/>
<dbReference type="NCBIfam" id="NF003717">
    <property type="entry name" value="PRK05327.1"/>
    <property type="match status" value="1"/>
</dbReference>
<dbReference type="Pfam" id="PF01479">
    <property type="entry name" value="S4"/>
    <property type="match status" value="1"/>
</dbReference>
<sequence>MPTNQCKTCRQQGQKLFLKGDRCFSAKCVFVKRAYPPGPKGKRRRKQLSEYGRELREKQGLKKWYNLGEQQFKNYVKEILQKRGQNQKDPAVLLVQVLEKRLDNIVFRLGFAKSRAQARQMVSHGYFSVNGKPTKIPSYQLRKNDTLQVRTKKTEKIMLQNLKPLLKKQKTPSWLELDAEKMEAKVIGEPNLEEAAPPAEIPTIFEFYSR</sequence>
<dbReference type="CDD" id="cd00165">
    <property type="entry name" value="S4"/>
    <property type="match status" value="1"/>
</dbReference>
<dbReference type="SMART" id="SM01390">
    <property type="entry name" value="Ribosomal_S4"/>
    <property type="match status" value="1"/>
</dbReference>
<dbReference type="FunFam" id="3.10.290.10:FF:000001">
    <property type="entry name" value="30S ribosomal protein S4"/>
    <property type="match status" value="1"/>
</dbReference>
<dbReference type="Proteomes" id="UP000176406">
    <property type="component" value="Unassembled WGS sequence"/>
</dbReference>
<comment type="function">
    <text evidence="7">With S5 and S12 plays an important role in translational accuracy.</text>
</comment>
<evidence type="ECO:0000259" key="10">
    <source>
        <dbReference type="SMART" id="SM01390"/>
    </source>
</evidence>
<dbReference type="PROSITE" id="PS00632">
    <property type="entry name" value="RIBOSOMAL_S4"/>
    <property type="match status" value="1"/>
</dbReference>
<evidence type="ECO:0000256" key="4">
    <source>
        <dbReference type="ARBA" id="ARBA00022980"/>
    </source>
</evidence>
<comment type="subunit">
    <text evidence="7">Part of the 30S ribosomal subunit. Contacts protein S5. The interaction surface between S4 and S5 is involved in control of translational fidelity.</text>
</comment>
<comment type="function">
    <text evidence="7">One of the primary rRNA binding proteins, it binds directly to 16S rRNA where it nucleates assembly of the body of the 30S subunit.</text>
</comment>
<dbReference type="NCBIfam" id="TIGR01017">
    <property type="entry name" value="rpsD_bact"/>
    <property type="match status" value="1"/>
</dbReference>
<dbReference type="GO" id="GO:0019843">
    <property type="term" value="F:rRNA binding"/>
    <property type="evidence" value="ECO:0007669"/>
    <property type="project" value="UniProtKB-UniRule"/>
</dbReference>
<dbReference type="GO" id="GO:0006412">
    <property type="term" value="P:translation"/>
    <property type="evidence" value="ECO:0007669"/>
    <property type="project" value="UniProtKB-UniRule"/>
</dbReference>
<comment type="similarity">
    <text evidence="1 7 8">Belongs to the universal ribosomal protein uS4 family.</text>
</comment>
<dbReference type="PANTHER" id="PTHR11831:SF4">
    <property type="entry name" value="SMALL RIBOSOMAL SUBUNIT PROTEIN US4M"/>
    <property type="match status" value="1"/>
</dbReference>
<dbReference type="InterPro" id="IPR001912">
    <property type="entry name" value="Ribosomal_uS4_N"/>
</dbReference>
<protein>
    <recommendedName>
        <fullName evidence="6 7">Small ribosomal subunit protein uS4</fullName>
    </recommendedName>
</protein>
<feature type="domain" description="Small ribosomal subunit protein uS4 N-terminal" evidence="10">
    <location>
        <begin position="1"/>
        <end position="99"/>
    </location>
</feature>
<dbReference type="SUPFAM" id="SSF55174">
    <property type="entry name" value="Alpha-L RNA-binding motif"/>
    <property type="match status" value="1"/>
</dbReference>
<dbReference type="GO" id="GO:0015935">
    <property type="term" value="C:small ribosomal subunit"/>
    <property type="evidence" value="ECO:0007669"/>
    <property type="project" value="InterPro"/>
</dbReference>
<evidence type="ECO:0000313" key="12">
    <source>
        <dbReference type="Proteomes" id="UP000176406"/>
    </source>
</evidence>
<dbReference type="GO" id="GO:0003735">
    <property type="term" value="F:structural constituent of ribosome"/>
    <property type="evidence" value="ECO:0007669"/>
    <property type="project" value="InterPro"/>
</dbReference>
<evidence type="ECO:0000313" key="11">
    <source>
        <dbReference type="EMBL" id="OGZ23948.1"/>
    </source>
</evidence>
<organism evidence="11 12">
    <name type="scientific">Candidatus Nealsonbacteria bacterium RIFCSPLOWO2_01_FULL_41_9</name>
    <dbReference type="NCBI Taxonomy" id="1801671"/>
    <lineage>
        <taxon>Bacteria</taxon>
        <taxon>Candidatus Nealsoniibacteriota</taxon>
    </lineage>
</organism>
<dbReference type="Gene3D" id="3.10.290.10">
    <property type="entry name" value="RNA-binding S4 domain"/>
    <property type="match status" value="1"/>
</dbReference>
<evidence type="ECO:0000256" key="6">
    <source>
        <dbReference type="ARBA" id="ARBA00035254"/>
    </source>
</evidence>
<keyword evidence="2 7" id="KW-0699">rRNA-binding</keyword>
<reference evidence="11 12" key="1">
    <citation type="journal article" date="2016" name="Nat. Commun.">
        <title>Thousands of microbial genomes shed light on interconnected biogeochemical processes in an aquifer system.</title>
        <authorList>
            <person name="Anantharaman K."/>
            <person name="Brown C.T."/>
            <person name="Hug L.A."/>
            <person name="Sharon I."/>
            <person name="Castelle C.J."/>
            <person name="Probst A.J."/>
            <person name="Thomas B.C."/>
            <person name="Singh A."/>
            <person name="Wilkins M.J."/>
            <person name="Karaoz U."/>
            <person name="Brodie E.L."/>
            <person name="Williams K.H."/>
            <person name="Hubbard S.S."/>
            <person name="Banfield J.F."/>
        </authorList>
    </citation>
    <scope>NUCLEOTIDE SEQUENCE [LARGE SCALE GENOMIC DNA]</scope>
</reference>
<dbReference type="InterPro" id="IPR005709">
    <property type="entry name" value="Ribosomal_uS4_bac-type"/>
</dbReference>
<dbReference type="Pfam" id="PF00163">
    <property type="entry name" value="Ribosomal_S4"/>
    <property type="match status" value="1"/>
</dbReference>
<gene>
    <name evidence="7" type="primary">rpsD</name>
    <name evidence="11" type="ORF">A3A08_01950</name>
</gene>
<evidence type="ECO:0000256" key="3">
    <source>
        <dbReference type="ARBA" id="ARBA00022884"/>
    </source>
</evidence>
<feature type="domain" description="RNA-binding S4" evidence="9">
    <location>
        <begin position="100"/>
        <end position="163"/>
    </location>
</feature>
<evidence type="ECO:0000259" key="9">
    <source>
        <dbReference type="SMART" id="SM00363"/>
    </source>
</evidence>
<dbReference type="InterPro" id="IPR022801">
    <property type="entry name" value="Ribosomal_uS4"/>
</dbReference>
<dbReference type="SMART" id="SM00363">
    <property type="entry name" value="S4"/>
    <property type="match status" value="1"/>
</dbReference>
<evidence type="ECO:0000256" key="7">
    <source>
        <dbReference type="HAMAP-Rule" id="MF_01306"/>
    </source>
</evidence>
<keyword evidence="4 7" id="KW-0689">Ribosomal protein</keyword>
<comment type="caution">
    <text evidence="11">The sequence shown here is derived from an EMBL/GenBank/DDBJ whole genome shotgun (WGS) entry which is preliminary data.</text>
</comment>
<evidence type="ECO:0000256" key="5">
    <source>
        <dbReference type="ARBA" id="ARBA00023274"/>
    </source>
</evidence>
<dbReference type="Gene3D" id="1.10.1050.10">
    <property type="entry name" value="Ribosomal Protein S4 Delta 41, Chain A, domain 1"/>
    <property type="match status" value="1"/>
</dbReference>
<evidence type="ECO:0000256" key="1">
    <source>
        <dbReference type="ARBA" id="ARBA00007465"/>
    </source>
</evidence>
<accession>A0A1G2EFI2</accession>
<evidence type="ECO:0000256" key="2">
    <source>
        <dbReference type="ARBA" id="ARBA00022730"/>
    </source>
</evidence>
<dbReference type="GO" id="GO:0042274">
    <property type="term" value="P:ribosomal small subunit biogenesis"/>
    <property type="evidence" value="ECO:0007669"/>
    <property type="project" value="TreeGrafter"/>
</dbReference>
<evidence type="ECO:0000256" key="8">
    <source>
        <dbReference type="RuleBase" id="RU003699"/>
    </source>
</evidence>
<keyword evidence="3 7" id="KW-0694">RNA-binding</keyword>